<name>A0A5J9USU2_9POAL</name>
<dbReference type="Proteomes" id="UP000324897">
    <property type="component" value="Chromosome 2"/>
</dbReference>
<reference evidence="1 2" key="1">
    <citation type="journal article" date="2019" name="Sci. Rep.">
        <title>A high-quality genome of Eragrostis curvula grass provides insights into Poaceae evolution and supports new strategies to enhance forage quality.</title>
        <authorList>
            <person name="Carballo J."/>
            <person name="Santos B.A.C.M."/>
            <person name="Zappacosta D."/>
            <person name="Garbus I."/>
            <person name="Selva J.P."/>
            <person name="Gallo C.A."/>
            <person name="Diaz A."/>
            <person name="Albertini E."/>
            <person name="Caccamo M."/>
            <person name="Echenique V."/>
        </authorList>
    </citation>
    <scope>NUCLEOTIDE SEQUENCE [LARGE SCALE GENOMIC DNA]</scope>
    <source>
        <strain evidence="2">cv. Victoria</strain>
        <tissue evidence="1">Leaf</tissue>
    </source>
</reference>
<dbReference type="AlphaFoldDB" id="A0A5J9USU2"/>
<gene>
    <name evidence="1" type="ORF">EJB05_29463</name>
</gene>
<evidence type="ECO:0000313" key="1">
    <source>
        <dbReference type="EMBL" id="TVU26892.1"/>
    </source>
</evidence>
<dbReference type="EMBL" id="RWGY01000013">
    <property type="protein sequence ID" value="TVU26892.1"/>
    <property type="molecule type" value="Genomic_DNA"/>
</dbReference>
<evidence type="ECO:0000313" key="2">
    <source>
        <dbReference type="Proteomes" id="UP000324897"/>
    </source>
</evidence>
<organism evidence="1 2">
    <name type="scientific">Eragrostis curvula</name>
    <name type="common">weeping love grass</name>
    <dbReference type="NCBI Taxonomy" id="38414"/>
    <lineage>
        <taxon>Eukaryota</taxon>
        <taxon>Viridiplantae</taxon>
        <taxon>Streptophyta</taxon>
        <taxon>Embryophyta</taxon>
        <taxon>Tracheophyta</taxon>
        <taxon>Spermatophyta</taxon>
        <taxon>Magnoliopsida</taxon>
        <taxon>Liliopsida</taxon>
        <taxon>Poales</taxon>
        <taxon>Poaceae</taxon>
        <taxon>PACMAD clade</taxon>
        <taxon>Chloridoideae</taxon>
        <taxon>Eragrostideae</taxon>
        <taxon>Eragrostidinae</taxon>
        <taxon>Eragrostis</taxon>
    </lineage>
</organism>
<keyword evidence="2" id="KW-1185">Reference proteome</keyword>
<dbReference type="Gramene" id="TVU26892">
    <property type="protein sequence ID" value="TVU26892"/>
    <property type="gene ID" value="EJB05_29463"/>
</dbReference>
<comment type="caution">
    <text evidence="1">The sequence shown here is derived from an EMBL/GenBank/DDBJ whole genome shotgun (WGS) entry which is preliminary data.</text>
</comment>
<proteinExistence type="predicted"/>
<protein>
    <submittedName>
        <fullName evidence="1">Uncharacterized protein</fullName>
    </submittedName>
</protein>
<sequence length="113" mass="13060">MAVAVSRVDRCRRPRASRYLLRESGEAPWRHSPEVASSKMRAAVPGDYHLHTWVKGVENFSNHPPNNKRLHRPRHGSRDRISLGFHKWWSQVQCLGKKEPSPEAESLNKQSDK</sequence>
<accession>A0A5J9USU2</accession>